<dbReference type="EMBL" id="JROU02002293">
    <property type="protein sequence ID" value="OEH73562.1"/>
    <property type="molecule type" value="Genomic_DNA"/>
</dbReference>
<keyword evidence="3" id="KW-1185">Reference proteome</keyword>
<dbReference type="VEuPathDB" id="ToxoDB:cyc_05086"/>
<dbReference type="Proteomes" id="UP000095192">
    <property type="component" value="Unassembled WGS sequence"/>
</dbReference>
<comment type="caution">
    <text evidence="2">The sequence shown here is derived from an EMBL/GenBank/DDBJ whole genome shotgun (WGS) entry which is preliminary data.</text>
</comment>
<feature type="region of interest" description="Disordered" evidence="1">
    <location>
        <begin position="1"/>
        <end position="37"/>
    </location>
</feature>
<proteinExistence type="predicted"/>
<name>A0A1D3CQV1_9EIME</name>
<protein>
    <submittedName>
        <fullName evidence="2">Uncharacterized protein</fullName>
    </submittedName>
</protein>
<dbReference type="AlphaFoldDB" id="A0A1D3CQV1"/>
<dbReference type="InParanoid" id="A0A1D3CQV1"/>
<accession>A0A1D3CQV1</accession>
<sequence>MATDGKISQPLHLPILKRQDPSGSPRLYDPPSSHRLSVASTGVSEGYTPLFRSPETTCRVKPASSPKAQQDFSMLLHSLPSTPSEHGRAPLQDTVRKAHRISQASAYETHNVHLVDPEILHAKKYGKTLPPLKVTYQNMLPEGITKSTAELIFNIPKEAMLKQAGDPMFTKEVTQYQLEYPCPPAAVRRFPGYESFPLLLSHFEKQKLDSNITDEEDVKHLRGHNEAMLENAWRGKPLVKGPVVREAYMHVPSFGRVQVMLTEYQDGTSYPLVTLPKMTPYDILNVLERQRQAKIDAPWHTRLRRLLRRLSCWAL</sequence>
<gene>
    <name evidence="2" type="ORF">cyc_05086</name>
</gene>
<evidence type="ECO:0000256" key="1">
    <source>
        <dbReference type="SAM" id="MobiDB-lite"/>
    </source>
</evidence>
<reference evidence="2 3" key="1">
    <citation type="journal article" date="2016" name="BMC Genomics">
        <title>Comparative genomics reveals Cyclospora cayetanensis possesses coccidia-like metabolism and invasion components but unique surface antigens.</title>
        <authorList>
            <person name="Liu S."/>
            <person name="Wang L."/>
            <person name="Zheng H."/>
            <person name="Xu Z."/>
            <person name="Roellig D.M."/>
            <person name="Li N."/>
            <person name="Frace M.A."/>
            <person name="Tang K."/>
            <person name="Arrowood M.J."/>
            <person name="Moss D.M."/>
            <person name="Zhang L."/>
            <person name="Feng Y."/>
            <person name="Xiao L."/>
        </authorList>
    </citation>
    <scope>NUCLEOTIDE SEQUENCE [LARGE SCALE GENOMIC DNA]</scope>
    <source>
        <strain evidence="2 3">CHN_HEN01</strain>
    </source>
</reference>
<evidence type="ECO:0000313" key="2">
    <source>
        <dbReference type="EMBL" id="OEH73562.1"/>
    </source>
</evidence>
<evidence type="ECO:0000313" key="3">
    <source>
        <dbReference type="Proteomes" id="UP000095192"/>
    </source>
</evidence>
<organism evidence="2 3">
    <name type="scientific">Cyclospora cayetanensis</name>
    <dbReference type="NCBI Taxonomy" id="88456"/>
    <lineage>
        <taxon>Eukaryota</taxon>
        <taxon>Sar</taxon>
        <taxon>Alveolata</taxon>
        <taxon>Apicomplexa</taxon>
        <taxon>Conoidasida</taxon>
        <taxon>Coccidia</taxon>
        <taxon>Eucoccidiorida</taxon>
        <taxon>Eimeriorina</taxon>
        <taxon>Eimeriidae</taxon>
        <taxon>Cyclospora</taxon>
    </lineage>
</organism>
<dbReference type="VEuPathDB" id="ToxoDB:LOC34621504"/>